<proteinExistence type="predicted"/>
<organism evidence="3 4">
    <name type="scientific">Acanthopleuribacter pedis</name>
    <dbReference type="NCBI Taxonomy" id="442870"/>
    <lineage>
        <taxon>Bacteria</taxon>
        <taxon>Pseudomonadati</taxon>
        <taxon>Acidobacteriota</taxon>
        <taxon>Holophagae</taxon>
        <taxon>Acanthopleuribacterales</taxon>
        <taxon>Acanthopleuribacteraceae</taxon>
        <taxon>Acanthopleuribacter</taxon>
    </lineage>
</organism>
<accession>A0A8J7Q8X5</accession>
<evidence type="ECO:0000256" key="1">
    <source>
        <dbReference type="ARBA" id="ARBA00022527"/>
    </source>
</evidence>
<protein>
    <submittedName>
        <fullName evidence="3">ATP-binding protein</fullName>
    </submittedName>
</protein>
<dbReference type="Proteomes" id="UP000664417">
    <property type="component" value="Unassembled WGS sequence"/>
</dbReference>
<keyword evidence="3" id="KW-0067">ATP-binding</keyword>
<dbReference type="SUPFAM" id="SSF55874">
    <property type="entry name" value="ATPase domain of HSP90 chaperone/DNA topoisomerase II/histidine kinase"/>
    <property type="match status" value="1"/>
</dbReference>
<dbReference type="InterPro" id="IPR050267">
    <property type="entry name" value="Anti-sigma-factor_SerPK"/>
</dbReference>
<evidence type="ECO:0000313" key="4">
    <source>
        <dbReference type="Proteomes" id="UP000664417"/>
    </source>
</evidence>
<keyword evidence="3" id="KW-0547">Nucleotide-binding</keyword>
<dbReference type="AlphaFoldDB" id="A0A8J7Q8X5"/>
<reference evidence="3" key="1">
    <citation type="submission" date="2021-03" db="EMBL/GenBank/DDBJ databases">
        <authorList>
            <person name="Wang G."/>
        </authorList>
    </citation>
    <scope>NUCLEOTIDE SEQUENCE</scope>
    <source>
        <strain evidence="3">KCTC 12899</strain>
    </source>
</reference>
<evidence type="ECO:0000313" key="3">
    <source>
        <dbReference type="EMBL" id="MBO1319099.1"/>
    </source>
</evidence>
<dbReference type="InterPro" id="IPR036890">
    <property type="entry name" value="HATPase_C_sf"/>
</dbReference>
<name>A0A8J7Q8X5_9BACT</name>
<dbReference type="EMBL" id="JAFREP010000008">
    <property type="protein sequence ID" value="MBO1319099.1"/>
    <property type="molecule type" value="Genomic_DNA"/>
</dbReference>
<keyword evidence="1" id="KW-0723">Serine/threonine-protein kinase</keyword>
<dbReference type="PANTHER" id="PTHR35526:SF3">
    <property type="entry name" value="ANTI-SIGMA-F FACTOR RSBW"/>
    <property type="match status" value="1"/>
</dbReference>
<keyword evidence="4" id="KW-1185">Reference proteome</keyword>
<dbReference type="Gene3D" id="3.30.565.10">
    <property type="entry name" value="Histidine kinase-like ATPase, C-terminal domain"/>
    <property type="match status" value="1"/>
</dbReference>
<dbReference type="GO" id="GO:0004674">
    <property type="term" value="F:protein serine/threonine kinase activity"/>
    <property type="evidence" value="ECO:0007669"/>
    <property type="project" value="UniProtKB-KW"/>
</dbReference>
<dbReference type="GO" id="GO:0005524">
    <property type="term" value="F:ATP binding"/>
    <property type="evidence" value="ECO:0007669"/>
    <property type="project" value="UniProtKB-KW"/>
</dbReference>
<comment type="caution">
    <text evidence="3">The sequence shown here is derived from an EMBL/GenBank/DDBJ whole genome shotgun (WGS) entry which is preliminary data.</text>
</comment>
<dbReference type="InterPro" id="IPR003594">
    <property type="entry name" value="HATPase_dom"/>
</dbReference>
<keyword evidence="1" id="KW-0808">Transferase</keyword>
<keyword evidence="1" id="KW-0418">Kinase</keyword>
<gene>
    <name evidence="3" type="ORF">J3U88_11570</name>
</gene>
<dbReference type="Pfam" id="PF13581">
    <property type="entry name" value="HATPase_c_2"/>
    <property type="match status" value="1"/>
</dbReference>
<dbReference type="RefSeq" id="WP_207858919.1">
    <property type="nucleotide sequence ID" value="NZ_JAFREP010000008.1"/>
</dbReference>
<evidence type="ECO:0000259" key="2">
    <source>
        <dbReference type="Pfam" id="PF13581"/>
    </source>
</evidence>
<dbReference type="PANTHER" id="PTHR35526">
    <property type="entry name" value="ANTI-SIGMA-F FACTOR RSBW-RELATED"/>
    <property type="match status" value="1"/>
</dbReference>
<feature type="domain" description="Histidine kinase/HSP90-like ATPase" evidence="2">
    <location>
        <begin position="21"/>
        <end position="138"/>
    </location>
</feature>
<sequence length="151" mass="16587">MNDLHTGKVEITFPSHTQFVHMITMLASNAATVAGFDEKQAGKVAIATDEAVTNVIRHAYGGRSDRLISFTVEITPESLILKVAHTGQGLKKSDIKLPVMKEYLQKKKPGGLGLFIINKFMDEVDYLDGEENCCLMTKYRNKAGNQGAKAD</sequence>
<dbReference type="CDD" id="cd16936">
    <property type="entry name" value="HATPase_RsbW-like"/>
    <property type="match status" value="1"/>
</dbReference>